<dbReference type="Pfam" id="PF04824">
    <property type="entry name" value="Rad21_Rec8"/>
    <property type="match status" value="1"/>
</dbReference>
<dbReference type="RefSeq" id="XP_067171059.1">
    <property type="nucleotide sequence ID" value="XM_067314958.1"/>
</dbReference>
<sequence length="264" mass="27729">MPLLHGVGGAGGGYGPAPLRVAPPPTRLAPPPPRAQVELPEVTPRELELLVEAEAELLPPGAPPPPPPPPPSTSSPSCRPRRCERNCCSPRPTAAPRCCWSLPPRGAGAPRSCCEPRPAVPREALEPSIPALPISEISLEVPEEELRPRLPPPEELRPPVPPAPPVLPEVPEWPEPELPPAPPAPSTAELRRLVLAELRRTGGTDFASLPPPGATRILVSRLFSLLLELCGAGVVRLEQARPYGPVAVGLGPRFPPSPTAAAAP</sequence>
<feature type="compositionally biased region" description="Pro residues" evidence="1">
    <location>
        <begin position="21"/>
        <end position="34"/>
    </location>
</feature>
<dbReference type="GeneID" id="136995161"/>
<protein>
    <submittedName>
        <fullName evidence="4">Meiotic recombination protein REC8 homolog</fullName>
    </submittedName>
</protein>
<feature type="compositionally biased region" description="Pro residues" evidence="1">
    <location>
        <begin position="60"/>
        <end position="73"/>
    </location>
</feature>
<gene>
    <name evidence="4" type="primary">REC8</name>
</gene>
<evidence type="ECO:0000256" key="1">
    <source>
        <dbReference type="SAM" id="MobiDB-lite"/>
    </source>
</evidence>
<evidence type="ECO:0000313" key="4">
    <source>
        <dbReference type="RefSeq" id="XP_067171059.1"/>
    </source>
</evidence>
<reference evidence="4" key="1">
    <citation type="submission" date="2025-08" db="UniProtKB">
        <authorList>
            <consortium name="RefSeq"/>
        </authorList>
    </citation>
    <scope>IDENTIFICATION</scope>
    <source>
        <tissue evidence="4">Blood</tissue>
    </source>
</reference>
<dbReference type="InterPro" id="IPR006909">
    <property type="entry name" value="Rad21/Rec8_C_eu"/>
</dbReference>
<evidence type="ECO:0000313" key="3">
    <source>
        <dbReference type="Proteomes" id="UP001652627"/>
    </source>
</evidence>
<feature type="compositionally biased region" description="Gly residues" evidence="1">
    <location>
        <begin position="1"/>
        <end position="15"/>
    </location>
</feature>
<feature type="region of interest" description="Disordered" evidence="1">
    <location>
        <begin position="1"/>
        <end position="92"/>
    </location>
</feature>
<name>A0ABM4G1I2_9AVES</name>
<proteinExistence type="predicted"/>
<evidence type="ECO:0000259" key="2">
    <source>
        <dbReference type="Pfam" id="PF04824"/>
    </source>
</evidence>
<keyword evidence="3" id="KW-1185">Reference proteome</keyword>
<feature type="domain" description="Rad21/Rec8-like protein C-terminal eukaryotic" evidence="2">
    <location>
        <begin position="203"/>
        <end position="254"/>
    </location>
</feature>
<organism evidence="3 4">
    <name type="scientific">Apteryx mantelli</name>
    <name type="common">North Island brown kiwi</name>
    <dbReference type="NCBI Taxonomy" id="2696672"/>
    <lineage>
        <taxon>Eukaryota</taxon>
        <taxon>Metazoa</taxon>
        <taxon>Chordata</taxon>
        <taxon>Craniata</taxon>
        <taxon>Vertebrata</taxon>
        <taxon>Euteleostomi</taxon>
        <taxon>Archelosauria</taxon>
        <taxon>Archosauria</taxon>
        <taxon>Dinosauria</taxon>
        <taxon>Saurischia</taxon>
        <taxon>Theropoda</taxon>
        <taxon>Coelurosauria</taxon>
        <taxon>Aves</taxon>
        <taxon>Palaeognathae</taxon>
        <taxon>Apterygiformes</taxon>
        <taxon>Apterygidae</taxon>
        <taxon>Apteryx</taxon>
    </lineage>
</organism>
<feature type="compositionally biased region" description="Basic and acidic residues" evidence="1">
    <location>
        <begin position="144"/>
        <end position="157"/>
    </location>
</feature>
<feature type="compositionally biased region" description="Pro residues" evidence="1">
    <location>
        <begin position="158"/>
        <end position="185"/>
    </location>
</feature>
<accession>A0ABM4G1I2</accession>
<feature type="region of interest" description="Disordered" evidence="1">
    <location>
        <begin position="141"/>
        <end position="186"/>
    </location>
</feature>
<dbReference type="Proteomes" id="UP001652627">
    <property type="component" value="Chromosome 39"/>
</dbReference>